<reference evidence="2" key="1">
    <citation type="submission" date="2017-05" db="UniProtKB">
        <authorList>
            <consortium name="EnsemblMetazoa"/>
        </authorList>
    </citation>
    <scope>IDENTIFICATION</scope>
</reference>
<dbReference type="EnsemblMetazoa" id="Aqu2.1.04649_001">
    <property type="protein sequence ID" value="Aqu2.1.04649_001"/>
    <property type="gene ID" value="Aqu2.1.04649"/>
</dbReference>
<dbReference type="AlphaFoldDB" id="A0A1X7SRJ3"/>
<feature type="region of interest" description="Disordered" evidence="1">
    <location>
        <begin position="1"/>
        <end position="34"/>
    </location>
</feature>
<organism evidence="2">
    <name type="scientific">Amphimedon queenslandica</name>
    <name type="common">Sponge</name>
    <dbReference type="NCBI Taxonomy" id="400682"/>
    <lineage>
        <taxon>Eukaryota</taxon>
        <taxon>Metazoa</taxon>
        <taxon>Porifera</taxon>
        <taxon>Demospongiae</taxon>
        <taxon>Heteroscleromorpha</taxon>
        <taxon>Haplosclerida</taxon>
        <taxon>Niphatidae</taxon>
        <taxon>Amphimedon</taxon>
    </lineage>
</organism>
<name>A0A1X7SRJ3_AMPQE</name>
<protein>
    <submittedName>
        <fullName evidence="2">Uncharacterized protein</fullName>
    </submittedName>
</protein>
<evidence type="ECO:0000256" key="1">
    <source>
        <dbReference type="SAM" id="MobiDB-lite"/>
    </source>
</evidence>
<feature type="region of interest" description="Disordered" evidence="1">
    <location>
        <begin position="286"/>
        <end position="354"/>
    </location>
</feature>
<feature type="region of interest" description="Disordered" evidence="1">
    <location>
        <begin position="230"/>
        <end position="267"/>
    </location>
</feature>
<evidence type="ECO:0000313" key="2">
    <source>
        <dbReference type="EnsemblMetazoa" id="Aqu2.1.04649_001"/>
    </source>
</evidence>
<dbReference type="InParanoid" id="A0A1X7SRJ3"/>
<proteinExistence type="predicted"/>
<feature type="compositionally biased region" description="Low complexity" evidence="1">
    <location>
        <begin position="292"/>
        <end position="354"/>
    </location>
</feature>
<accession>A0A1X7SRJ3</accession>
<dbReference type="STRING" id="400682.A0A1X7SRJ3"/>
<dbReference type="OrthoDB" id="2384350at2759"/>
<sequence>MKPLPPMNPSSSRVHFETKPTRQRRGKKSYSNSSVPKFQKKLVVFKYMSDHPNSFTRKDSYILLRGLLPEISINAKECEIRSDIISLLHNCQEFDLHTITEKDFEFIDVTGKHCVVPVCSDGQVFNGRSVKQMAGTGAVYIRLLKNLPSRNLIEISDDSDFEVHCKIEKHDTDSDSSFELPPVEFCSSKNVSAASNEYFPVNCSTLGTSSAYSAVSAITCLPIAYSQVHSTPSPVYSNTRSPVRSTTCSPIRSTTRSPVRSATRSPVRSITFSPVRSTTFSPVRSTTLLPIRSTTRSPVRSTTRSPVRSATRSPVRSITFSPVRSTTRSPIRSTTLLPIRSTTRSPVRSTTRSP</sequence>